<evidence type="ECO:0000256" key="3">
    <source>
        <dbReference type="ARBA" id="ARBA00023186"/>
    </source>
</evidence>
<evidence type="ECO:0000313" key="6">
    <source>
        <dbReference type="EMBL" id="AFO50634.1"/>
    </source>
</evidence>
<comment type="function">
    <text evidence="4">DNA-binding protein that preferentially recognizes a curved DNA sequence. It is probably a functional analog of DnaJ; displays overlapping activities with DnaJ, but functions under different conditions, probably acting as a molecular chaperone in an adaptive response to environmental stresses other than heat shock. Lacks autonomous chaperone activity; binds native substrates and targets them for recognition by DnaK. Its activity is inhibited by the binding of CbpM.</text>
</comment>
<keyword evidence="2 4" id="KW-0238">DNA-binding</keyword>
<dbReference type="SUPFAM" id="SSF49493">
    <property type="entry name" value="HSP40/DnaJ peptide-binding domain"/>
    <property type="match status" value="2"/>
</dbReference>
<dbReference type="Gene3D" id="1.10.287.110">
    <property type="entry name" value="DnaJ domain"/>
    <property type="match status" value="1"/>
</dbReference>
<dbReference type="PRINTS" id="PR00625">
    <property type="entry name" value="JDOMAIN"/>
</dbReference>
<keyword evidence="3 4" id="KW-0143">Chaperone</keyword>
<dbReference type="GO" id="GO:0051082">
    <property type="term" value="F:unfolded protein binding"/>
    <property type="evidence" value="ECO:0007669"/>
    <property type="project" value="InterPro"/>
</dbReference>
<keyword evidence="1 4" id="KW-0963">Cytoplasm</keyword>
<dbReference type="CDD" id="cd10747">
    <property type="entry name" value="DnaJ_C"/>
    <property type="match status" value="1"/>
</dbReference>
<dbReference type="PANTHER" id="PTHR43096">
    <property type="entry name" value="DNAJ HOMOLOG 1, MITOCHONDRIAL-RELATED"/>
    <property type="match status" value="1"/>
</dbReference>
<evidence type="ECO:0000259" key="5">
    <source>
        <dbReference type="PROSITE" id="PS50076"/>
    </source>
</evidence>
<dbReference type="HOGENOM" id="CLU_017633_0_0_6"/>
<protein>
    <recommendedName>
        <fullName evidence="4">Curved DNA-binding protein</fullName>
    </recommendedName>
</protein>
<dbReference type="FunFam" id="2.60.260.20:FF:000013">
    <property type="entry name" value="DnaJ subfamily B member 11"/>
    <property type="match status" value="1"/>
</dbReference>
<sequence>MTPIFSCNTHIHIGDPQMDFKDYYKILGVEPTADEKAIKAAYRKLARKYHPDVSKERDAEEKFKEANEAYEVLGDAQKRAEFDEIRKYGGQHGRPFQAPPGWESRGGGGGFEGGDFSDFFSSIFGGRSAGGNPFGGARQQQRSAGRRGQDVELELAVFLEETLSKESKQISFQVPQTNAMGQRTGFTTKTLNVRIPAGVTDGERIRLKGQGAPGSGGGANGDLFLTIRMAPHPLFDVEGHDLIITVPLAPWEAALGAKVAVPTLDGKINLTIRPDSQSGQRLRVPGKGLVNKQGERGNLYAQLKVVMPPASDESARELWTKLSEKAAFNPRTQWSK</sequence>
<dbReference type="Gene3D" id="2.60.260.20">
    <property type="entry name" value="Urease metallochaperone UreE, N-terminal domain"/>
    <property type="match status" value="2"/>
</dbReference>
<dbReference type="KEGG" id="ppx:T1E_4807"/>
<dbReference type="GO" id="GO:0009295">
    <property type="term" value="C:nucleoid"/>
    <property type="evidence" value="ECO:0007669"/>
    <property type="project" value="UniProtKB-SubCell"/>
</dbReference>
<evidence type="ECO:0000256" key="1">
    <source>
        <dbReference type="ARBA" id="ARBA00022490"/>
    </source>
</evidence>
<dbReference type="InterPro" id="IPR002939">
    <property type="entry name" value="DnaJ_C"/>
</dbReference>
<dbReference type="PATRIC" id="fig|1196325.3.peg.4760"/>
<reference evidence="7" key="1">
    <citation type="journal article" date="2013" name="Microb. Biotechnol.">
        <title>Metabolic potential of the organic-solvent tolerant Pseudomonas putida DOT-T1E deduced from its annotated genome.</title>
        <authorList>
            <person name="Udaondo Z."/>
            <person name="Molina L."/>
            <person name="Daniels C."/>
            <person name="Gomez M.J."/>
            <person name="Molina-Henares M.A."/>
            <person name="Matilla M.A."/>
            <person name="Roca A."/>
            <person name="Fernandez M."/>
            <person name="Duque E."/>
            <person name="Segura A."/>
            <person name="Ramos J.L."/>
        </authorList>
    </citation>
    <scope>NUCLEOTIDE SEQUENCE [LARGE SCALE GENOMIC DNA]</scope>
    <source>
        <strain evidence="7">DOT-T1E</strain>
    </source>
</reference>
<dbReference type="NCBIfam" id="NF007618">
    <property type="entry name" value="PRK10266.1"/>
    <property type="match status" value="1"/>
</dbReference>
<dbReference type="GO" id="GO:0005737">
    <property type="term" value="C:cytoplasm"/>
    <property type="evidence" value="ECO:0007669"/>
    <property type="project" value="UniProtKB-UniRule"/>
</dbReference>
<dbReference type="FunFam" id="2.60.260.20:FF:000008">
    <property type="entry name" value="Curved DNA-binding protein"/>
    <property type="match status" value="1"/>
</dbReference>
<dbReference type="CDD" id="cd06257">
    <property type="entry name" value="DnaJ"/>
    <property type="match status" value="1"/>
</dbReference>
<dbReference type="GO" id="GO:0042026">
    <property type="term" value="P:protein refolding"/>
    <property type="evidence" value="ECO:0007669"/>
    <property type="project" value="TreeGrafter"/>
</dbReference>
<dbReference type="InterPro" id="IPR008971">
    <property type="entry name" value="HSP40/DnaJ_pept-bd"/>
</dbReference>
<dbReference type="Proteomes" id="UP000006503">
    <property type="component" value="Chromosome"/>
</dbReference>
<dbReference type="InterPro" id="IPR018253">
    <property type="entry name" value="DnaJ_domain_CS"/>
</dbReference>
<evidence type="ECO:0000313" key="7">
    <source>
        <dbReference type="Proteomes" id="UP000006503"/>
    </source>
</evidence>
<accession>I7CFG6</accession>
<dbReference type="PROSITE" id="PS50076">
    <property type="entry name" value="DNAJ_2"/>
    <property type="match status" value="1"/>
</dbReference>
<evidence type="ECO:0000256" key="4">
    <source>
        <dbReference type="HAMAP-Rule" id="MF_01154"/>
    </source>
</evidence>
<dbReference type="PROSITE" id="PS00636">
    <property type="entry name" value="DNAJ_1"/>
    <property type="match status" value="1"/>
</dbReference>
<name>I7CFG6_PSEPT</name>
<proteinExistence type="inferred from homology"/>
<organism evidence="6 7">
    <name type="scientific">Pseudomonas putida (strain DOT-T1E)</name>
    <dbReference type="NCBI Taxonomy" id="1196325"/>
    <lineage>
        <taxon>Bacteria</taxon>
        <taxon>Pseudomonadati</taxon>
        <taxon>Pseudomonadota</taxon>
        <taxon>Gammaproteobacteria</taxon>
        <taxon>Pseudomonadales</taxon>
        <taxon>Pseudomonadaceae</taxon>
        <taxon>Pseudomonas</taxon>
    </lineage>
</organism>
<dbReference type="AlphaFoldDB" id="I7CFG6"/>
<dbReference type="Gene3D" id="1.20.5.460">
    <property type="entry name" value="Single helix bin"/>
    <property type="match status" value="1"/>
</dbReference>
<comment type="subcellular location">
    <subcellularLocation>
        <location evidence="4">Cytoplasm</location>
        <location evidence="4">Nucleoid</location>
    </subcellularLocation>
</comment>
<dbReference type="Pfam" id="PF00226">
    <property type="entry name" value="DnaJ"/>
    <property type="match status" value="1"/>
</dbReference>
<dbReference type="InterPro" id="IPR001623">
    <property type="entry name" value="DnaJ_domain"/>
</dbReference>
<dbReference type="GO" id="GO:0003681">
    <property type="term" value="F:bent DNA binding"/>
    <property type="evidence" value="ECO:0007669"/>
    <property type="project" value="UniProtKB-UniRule"/>
</dbReference>
<dbReference type="InterPro" id="IPR023859">
    <property type="entry name" value="DNA-bd_curved-DNA"/>
</dbReference>
<gene>
    <name evidence="4" type="primary">cbpA</name>
    <name evidence="6" type="ordered locus">T1E_4807</name>
</gene>
<evidence type="ECO:0000256" key="2">
    <source>
        <dbReference type="ARBA" id="ARBA00023125"/>
    </source>
</evidence>
<dbReference type="HAMAP" id="MF_01154">
    <property type="entry name" value="CbpA"/>
    <property type="match status" value="1"/>
</dbReference>
<dbReference type="SMART" id="SM00271">
    <property type="entry name" value="DnaJ"/>
    <property type="match status" value="1"/>
</dbReference>
<dbReference type="InterPro" id="IPR036869">
    <property type="entry name" value="J_dom_sf"/>
</dbReference>
<feature type="domain" description="J" evidence="5">
    <location>
        <begin position="22"/>
        <end position="86"/>
    </location>
</feature>
<dbReference type="Pfam" id="PF01556">
    <property type="entry name" value="DnaJ_C"/>
    <property type="match status" value="1"/>
</dbReference>
<dbReference type="EMBL" id="CP003734">
    <property type="protein sequence ID" value="AFO50634.1"/>
    <property type="molecule type" value="Genomic_DNA"/>
</dbReference>
<dbReference type="SUPFAM" id="SSF46565">
    <property type="entry name" value="Chaperone J-domain"/>
    <property type="match status" value="1"/>
</dbReference>
<dbReference type="PANTHER" id="PTHR43096:SF52">
    <property type="entry name" value="DNAJ HOMOLOG 1, MITOCHONDRIAL-RELATED"/>
    <property type="match status" value="1"/>
</dbReference>